<keyword evidence="1" id="KW-0175">Coiled coil</keyword>
<name>A0A2M9FXR3_9PROT</name>
<evidence type="ECO:0000313" key="4">
    <source>
        <dbReference type="Proteomes" id="UP000229498"/>
    </source>
</evidence>
<keyword evidence="4" id="KW-1185">Reference proteome</keyword>
<dbReference type="RefSeq" id="WP_109794695.1">
    <property type="nucleotide sequence ID" value="NZ_PHIG01000047.1"/>
</dbReference>
<dbReference type="EMBL" id="PHIG01000047">
    <property type="protein sequence ID" value="PJK28247.1"/>
    <property type="molecule type" value="Genomic_DNA"/>
</dbReference>
<sequence length="231" mass="25598">MKALRIRLLPVTVIAATMVLGVRITDIFQEGEGALVTLAQAQAQADAGNETAAEDETAAAKEPVDPEAAEKTAEAEPATALSGSLAERDPTTFSPSEIALLENLARRRDQIEGRAADLDVRENLLAATEQRIDEKIATLQQLEKRIQGLVKKHDEAEEYRFARLVKVYEKMKAKDAARIFEQIEMDVLIEVSARMKETSIAGIMAEMTPERAQELTIELATREDLEERLKR</sequence>
<reference evidence="3 4" key="1">
    <citation type="submission" date="2017-11" db="EMBL/GenBank/DDBJ databases">
        <title>Draft genome sequence of Rhizobiales bacterium SY3-13.</title>
        <authorList>
            <person name="Sun C."/>
        </authorList>
    </citation>
    <scope>NUCLEOTIDE SEQUENCE [LARGE SCALE GENOMIC DNA]</scope>
    <source>
        <strain evidence="3 4">SY3-13</strain>
    </source>
</reference>
<dbReference type="Proteomes" id="UP000229498">
    <property type="component" value="Unassembled WGS sequence"/>
</dbReference>
<feature type="region of interest" description="Disordered" evidence="2">
    <location>
        <begin position="46"/>
        <end position="92"/>
    </location>
</feature>
<dbReference type="AlphaFoldDB" id="A0A2M9FXR3"/>
<protein>
    <recommendedName>
        <fullName evidence="5">Magnesium transporter MgtE intracellular domain-containing protein</fullName>
    </recommendedName>
</protein>
<evidence type="ECO:0000313" key="3">
    <source>
        <dbReference type="EMBL" id="PJK28247.1"/>
    </source>
</evidence>
<dbReference type="Gene3D" id="6.10.280.220">
    <property type="match status" value="1"/>
</dbReference>
<evidence type="ECO:0008006" key="5">
    <source>
        <dbReference type="Google" id="ProtNLM"/>
    </source>
</evidence>
<feature type="compositionally biased region" description="Basic and acidic residues" evidence="2">
    <location>
        <begin position="58"/>
        <end position="74"/>
    </location>
</feature>
<gene>
    <name evidence="3" type="ORF">CVT23_17905</name>
</gene>
<dbReference type="OrthoDB" id="9791432at2"/>
<proteinExistence type="predicted"/>
<organism evidence="3 4">
    <name type="scientific">Minwuia thermotolerans</name>
    <dbReference type="NCBI Taxonomy" id="2056226"/>
    <lineage>
        <taxon>Bacteria</taxon>
        <taxon>Pseudomonadati</taxon>
        <taxon>Pseudomonadota</taxon>
        <taxon>Alphaproteobacteria</taxon>
        <taxon>Minwuiales</taxon>
        <taxon>Minwuiaceae</taxon>
        <taxon>Minwuia</taxon>
    </lineage>
</organism>
<dbReference type="SUPFAM" id="SSF158791">
    <property type="entry name" value="MgtE N-terminal domain-like"/>
    <property type="match status" value="1"/>
</dbReference>
<evidence type="ECO:0000256" key="2">
    <source>
        <dbReference type="SAM" id="MobiDB-lite"/>
    </source>
</evidence>
<evidence type="ECO:0000256" key="1">
    <source>
        <dbReference type="SAM" id="Coils"/>
    </source>
</evidence>
<accession>A0A2M9FXR3</accession>
<comment type="caution">
    <text evidence="3">The sequence shown here is derived from an EMBL/GenBank/DDBJ whole genome shotgun (WGS) entry which is preliminary data.</text>
</comment>
<feature type="coiled-coil region" evidence="1">
    <location>
        <begin position="101"/>
        <end position="159"/>
    </location>
</feature>